<protein>
    <submittedName>
        <fullName evidence="2">Uncharacterized protein</fullName>
    </submittedName>
</protein>
<evidence type="ECO:0000313" key="3">
    <source>
        <dbReference type="Proteomes" id="UP000270342"/>
    </source>
</evidence>
<keyword evidence="3" id="KW-1185">Reference proteome</keyword>
<comment type="caution">
    <text evidence="2">The sequence shown here is derived from an EMBL/GenBank/DDBJ whole genome shotgun (WGS) entry which is preliminary data.</text>
</comment>
<gene>
    <name evidence="2" type="ORF">D7S86_14120</name>
</gene>
<evidence type="ECO:0000313" key="2">
    <source>
        <dbReference type="EMBL" id="RKP54768.1"/>
    </source>
</evidence>
<name>A0A494XW20_9BURK</name>
<feature type="compositionally biased region" description="Low complexity" evidence="1">
    <location>
        <begin position="136"/>
        <end position="146"/>
    </location>
</feature>
<reference evidence="2 3" key="1">
    <citation type="submission" date="2018-10" db="EMBL/GenBank/DDBJ databases">
        <title>Robbsia sp. DHC34, isolated from soil.</title>
        <authorList>
            <person name="Gao Z.-H."/>
            <person name="Qiu L.-H."/>
        </authorList>
    </citation>
    <scope>NUCLEOTIDE SEQUENCE [LARGE SCALE GENOMIC DNA]</scope>
    <source>
        <strain evidence="2 3">DHC34</strain>
    </source>
</reference>
<evidence type="ECO:0000256" key="1">
    <source>
        <dbReference type="SAM" id="MobiDB-lite"/>
    </source>
</evidence>
<sequence>MMIIPTSLHTDTAPNRAPRIVRGTRLVQSLVRSLVRTCIRTTRRSQRSPIARMASTRARAARSAVQAAVRSVVSPTAALSSLGREPRDGLHEPRIESIHGGARRARVANVDHVVSRDTRAPIDARTTGTGRGLSGLAGASRARATTAPPPRHASMPRAPASMAKLQHPVRIYSTPSRTVMVGTLAEVARMLDISIERERARLAPQS</sequence>
<feature type="region of interest" description="Disordered" evidence="1">
    <location>
        <begin position="118"/>
        <end position="162"/>
    </location>
</feature>
<organism evidence="2 3">
    <name type="scientific">Pararobbsia silviterrae</name>
    <dbReference type="NCBI Taxonomy" id="1792498"/>
    <lineage>
        <taxon>Bacteria</taxon>
        <taxon>Pseudomonadati</taxon>
        <taxon>Pseudomonadota</taxon>
        <taxon>Betaproteobacteria</taxon>
        <taxon>Burkholderiales</taxon>
        <taxon>Burkholderiaceae</taxon>
        <taxon>Pararobbsia</taxon>
    </lineage>
</organism>
<proteinExistence type="predicted"/>
<dbReference type="Proteomes" id="UP000270342">
    <property type="component" value="Unassembled WGS sequence"/>
</dbReference>
<accession>A0A494XW20</accession>
<dbReference type="EMBL" id="RBZU01000005">
    <property type="protein sequence ID" value="RKP54768.1"/>
    <property type="molecule type" value="Genomic_DNA"/>
</dbReference>
<dbReference type="AlphaFoldDB" id="A0A494XW20"/>